<dbReference type="InterPro" id="IPR051782">
    <property type="entry name" value="ABC_Transporter_VariousFunc"/>
</dbReference>
<dbReference type="PROSITE" id="PS50893">
    <property type="entry name" value="ABC_TRANSPORTER_2"/>
    <property type="match status" value="1"/>
</dbReference>
<name>A0A923IZ97_CLOTT</name>
<accession>A0A923IZ97</accession>
<protein>
    <submittedName>
        <fullName evidence="5">ABC transporter ATP-binding protein</fullName>
    </submittedName>
</protein>
<sequence length="283" mass="32115">MSDVLNICNVSKKFENFNLNNISFNIQENCITGFLGKNGAGKTTLIKILLGLLKKDSGKITFFSNKYGDDDSSIKNKIGVVLDDGFFYENLTLNEMKNVIAACYSVWDEETYEEYLKKFRLNPKQSISTLSKGMKLKYSLAIALSHGADFLIMDEPTSGLDPEIRKELMDILNQFVQEEGRSVFFSTHITSDLERCADEIIIIDKGKIVEQVGKDDLIESYRLIKGSLDDLEKIKKVPFKILDKSRYGFTGITREFDKIQSLNSNIIMEKANLEDIFLTMVGE</sequence>
<dbReference type="CDD" id="cd03230">
    <property type="entry name" value="ABC_DR_subfamily_A"/>
    <property type="match status" value="1"/>
</dbReference>
<dbReference type="Gene3D" id="3.40.50.300">
    <property type="entry name" value="P-loop containing nucleotide triphosphate hydrolases"/>
    <property type="match status" value="1"/>
</dbReference>
<dbReference type="InterPro" id="IPR003439">
    <property type="entry name" value="ABC_transporter-like_ATP-bd"/>
</dbReference>
<gene>
    <name evidence="5" type="ORF">HGG79_03060</name>
</gene>
<organism evidence="5 6">
    <name type="scientific">Clostridium tetanomorphum</name>
    <dbReference type="NCBI Taxonomy" id="1553"/>
    <lineage>
        <taxon>Bacteria</taxon>
        <taxon>Bacillati</taxon>
        <taxon>Bacillota</taxon>
        <taxon>Clostridia</taxon>
        <taxon>Eubacteriales</taxon>
        <taxon>Clostridiaceae</taxon>
        <taxon>Clostridium</taxon>
    </lineage>
</organism>
<dbReference type="InterPro" id="IPR027417">
    <property type="entry name" value="P-loop_NTPase"/>
</dbReference>
<keyword evidence="6" id="KW-1185">Reference proteome</keyword>
<dbReference type="GO" id="GO:0005524">
    <property type="term" value="F:ATP binding"/>
    <property type="evidence" value="ECO:0007669"/>
    <property type="project" value="UniProtKB-KW"/>
</dbReference>
<dbReference type="PANTHER" id="PTHR42939:SF3">
    <property type="entry name" value="ABC TRANSPORTER ATP-BINDING COMPONENT"/>
    <property type="match status" value="1"/>
</dbReference>
<dbReference type="GO" id="GO:0016887">
    <property type="term" value="F:ATP hydrolysis activity"/>
    <property type="evidence" value="ECO:0007669"/>
    <property type="project" value="InterPro"/>
</dbReference>
<evidence type="ECO:0000256" key="2">
    <source>
        <dbReference type="ARBA" id="ARBA00022741"/>
    </source>
</evidence>
<dbReference type="Pfam" id="PF00005">
    <property type="entry name" value="ABC_tran"/>
    <property type="match status" value="1"/>
</dbReference>
<dbReference type="RefSeq" id="WP_035146519.1">
    <property type="nucleotide sequence ID" value="NZ_JAAZWO010000003.1"/>
</dbReference>
<keyword evidence="2" id="KW-0547">Nucleotide-binding</keyword>
<keyword evidence="3 5" id="KW-0067">ATP-binding</keyword>
<dbReference type="SUPFAM" id="SSF52540">
    <property type="entry name" value="P-loop containing nucleoside triphosphate hydrolases"/>
    <property type="match status" value="1"/>
</dbReference>
<evidence type="ECO:0000313" key="6">
    <source>
        <dbReference type="Proteomes" id="UP000563151"/>
    </source>
</evidence>
<evidence type="ECO:0000259" key="4">
    <source>
        <dbReference type="PROSITE" id="PS50893"/>
    </source>
</evidence>
<evidence type="ECO:0000256" key="1">
    <source>
        <dbReference type="ARBA" id="ARBA00022448"/>
    </source>
</evidence>
<proteinExistence type="predicted"/>
<evidence type="ECO:0000313" key="5">
    <source>
        <dbReference type="EMBL" id="MBC2396762.1"/>
    </source>
</evidence>
<feature type="domain" description="ABC transporter" evidence="4">
    <location>
        <begin position="2"/>
        <end position="230"/>
    </location>
</feature>
<dbReference type="AlphaFoldDB" id="A0A923IZ97"/>
<reference evidence="5 6" key="1">
    <citation type="submission" date="2020-04" db="EMBL/GenBank/DDBJ databases">
        <title>Genomic insights into acetone-butanol-ethanol (ABE) fermentation by sequencing solventogenic clostridia strains.</title>
        <authorList>
            <person name="Brown S."/>
        </authorList>
    </citation>
    <scope>NUCLEOTIDE SEQUENCE [LARGE SCALE GENOMIC DNA]</scope>
    <source>
        <strain evidence="5 6">DJ011</strain>
    </source>
</reference>
<dbReference type="PANTHER" id="PTHR42939">
    <property type="entry name" value="ABC TRANSPORTER ATP-BINDING PROTEIN ALBC-RELATED"/>
    <property type="match status" value="1"/>
</dbReference>
<dbReference type="InterPro" id="IPR003593">
    <property type="entry name" value="AAA+_ATPase"/>
</dbReference>
<evidence type="ECO:0000256" key="3">
    <source>
        <dbReference type="ARBA" id="ARBA00022840"/>
    </source>
</evidence>
<dbReference type="SMART" id="SM00382">
    <property type="entry name" value="AAA"/>
    <property type="match status" value="1"/>
</dbReference>
<keyword evidence="1" id="KW-0813">Transport</keyword>
<dbReference type="Proteomes" id="UP000563151">
    <property type="component" value="Unassembled WGS sequence"/>
</dbReference>
<dbReference type="EMBL" id="JAAZWO010000003">
    <property type="protein sequence ID" value="MBC2396762.1"/>
    <property type="molecule type" value="Genomic_DNA"/>
</dbReference>
<comment type="caution">
    <text evidence="5">The sequence shown here is derived from an EMBL/GenBank/DDBJ whole genome shotgun (WGS) entry which is preliminary data.</text>
</comment>